<dbReference type="InterPro" id="IPR029055">
    <property type="entry name" value="Ntn_hydrolases_N"/>
</dbReference>
<dbReference type="InterPro" id="IPR001353">
    <property type="entry name" value="Proteasome_sua/b"/>
</dbReference>
<accession>A0ABY4EBK9</accession>
<keyword evidence="2" id="KW-1185">Reference proteome</keyword>
<dbReference type="RefSeq" id="WP_019958760.1">
    <property type="nucleotide sequence ID" value="NZ_CP091512.1"/>
</dbReference>
<dbReference type="InterPro" id="IPR016545">
    <property type="entry name" value="UCP009120_prtse"/>
</dbReference>
<dbReference type="Pfam" id="PF00227">
    <property type="entry name" value="Proteasome"/>
    <property type="match status" value="1"/>
</dbReference>
<reference evidence="1" key="2">
    <citation type="journal article" date="2022" name="Res Sq">
        <title>Evolution of multicellular longitudinally dividing oral cavity symbionts (Neisseriaceae).</title>
        <authorList>
            <person name="Nyongesa S."/>
            <person name="Weber P."/>
            <person name="Bernet E."/>
            <person name="Pullido F."/>
            <person name="Nieckarz M."/>
            <person name="Delaby M."/>
            <person name="Nieves C."/>
            <person name="Viehboeck T."/>
            <person name="Krause N."/>
            <person name="Rivera-Millot A."/>
            <person name="Nakamura A."/>
            <person name="Vischer N."/>
            <person name="VanNieuwenhze M."/>
            <person name="Brun Y."/>
            <person name="Cava F."/>
            <person name="Bulgheresi S."/>
            <person name="Veyrier F."/>
        </authorList>
    </citation>
    <scope>NUCLEOTIDE SEQUENCE</scope>
    <source>
        <strain evidence="1">SAG 1488-6</strain>
    </source>
</reference>
<protein>
    <submittedName>
        <fullName evidence="1">Peptidase</fullName>
    </submittedName>
</protein>
<organism evidence="1 2">
    <name type="scientific">Vitreoscilla stercoraria</name>
    <dbReference type="NCBI Taxonomy" id="61"/>
    <lineage>
        <taxon>Bacteria</taxon>
        <taxon>Pseudomonadati</taxon>
        <taxon>Pseudomonadota</taxon>
        <taxon>Betaproteobacteria</taxon>
        <taxon>Neisseriales</taxon>
        <taxon>Neisseriaceae</taxon>
        <taxon>Vitreoscilla</taxon>
    </lineage>
</organism>
<dbReference type="Gene3D" id="3.60.20.10">
    <property type="entry name" value="Glutamine Phosphoribosylpyrophosphate, subunit 1, domain 1"/>
    <property type="match status" value="1"/>
</dbReference>
<dbReference type="Proteomes" id="UP000832034">
    <property type="component" value="Chromosome"/>
</dbReference>
<proteinExistence type="predicted"/>
<sequence length="246" mass="27678">MTYCVALNLQDGMIFASDTRTNAGVDHISTFKKMFRFERADERVIFILTSGNLATSQAVIEDLQQNIHNHVDKHVLNAPTLFDVAQLIGLAVSSIANNMEQLGHTQNNAMFGSHFLVGGQIRGQAPKLYYVYPEGNFITATEDTPFFQIGESKYGKPILDRAVHYQTPLQDAVRAVLVSFDSTIRSNLSVGFPIDMVVYPKDSLSMPEGARIERDEPYMKNIREQWGDGLINLLKQFDMPPEQYLN</sequence>
<reference evidence="1" key="1">
    <citation type="submission" date="2021-12" db="EMBL/GenBank/DDBJ databases">
        <authorList>
            <person name="Veyrier F.J."/>
        </authorList>
    </citation>
    <scope>NUCLEOTIDE SEQUENCE</scope>
    <source>
        <strain evidence="1">SAG 1488-6</strain>
    </source>
</reference>
<dbReference type="SUPFAM" id="SSF56235">
    <property type="entry name" value="N-terminal nucleophile aminohydrolases (Ntn hydrolases)"/>
    <property type="match status" value="1"/>
</dbReference>
<name>A0ABY4EBK9_VITST</name>
<dbReference type="EMBL" id="CP091512">
    <property type="protein sequence ID" value="UOO93127.1"/>
    <property type="molecule type" value="Genomic_DNA"/>
</dbReference>
<evidence type="ECO:0000313" key="2">
    <source>
        <dbReference type="Proteomes" id="UP000832034"/>
    </source>
</evidence>
<gene>
    <name evidence="1" type="ORF">LVJ81_03595</name>
</gene>
<evidence type="ECO:0000313" key="1">
    <source>
        <dbReference type="EMBL" id="UOO93127.1"/>
    </source>
</evidence>
<dbReference type="PIRSF" id="PIRSF009120">
    <property type="entry name" value="UCP009120_prtse"/>
    <property type="match status" value="1"/>
</dbReference>